<dbReference type="SUPFAM" id="SSF47459">
    <property type="entry name" value="HLH, helix-loop-helix DNA-binding domain"/>
    <property type="match status" value="1"/>
</dbReference>
<comment type="similarity">
    <text evidence="2">Belongs to the bHLH protein family.</text>
</comment>
<evidence type="ECO:0000256" key="3">
    <source>
        <dbReference type="ARBA" id="ARBA00023015"/>
    </source>
</evidence>
<evidence type="ECO:0000313" key="8">
    <source>
        <dbReference type="EMBL" id="KAG6475114.1"/>
    </source>
</evidence>
<dbReference type="FunFam" id="4.10.280.10:FF:000002">
    <property type="entry name" value="Basic helix-loop-helix transcription factor"/>
    <property type="match status" value="1"/>
</dbReference>
<dbReference type="CDD" id="cd18919">
    <property type="entry name" value="bHLH_AtBPE_like"/>
    <property type="match status" value="1"/>
</dbReference>
<feature type="domain" description="BHLH" evidence="7">
    <location>
        <begin position="128"/>
        <end position="178"/>
    </location>
</feature>
<accession>A0A8J5EVU9</accession>
<dbReference type="GO" id="GO:0005634">
    <property type="term" value="C:nucleus"/>
    <property type="evidence" value="ECO:0007669"/>
    <property type="project" value="UniProtKB-SubCell"/>
</dbReference>
<dbReference type="PROSITE" id="PS50888">
    <property type="entry name" value="BHLH"/>
    <property type="match status" value="1"/>
</dbReference>
<dbReference type="Pfam" id="PF00010">
    <property type="entry name" value="HLH"/>
    <property type="match status" value="1"/>
</dbReference>
<protein>
    <recommendedName>
        <fullName evidence="7">BHLH domain-containing protein</fullName>
    </recommendedName>
</protein>
<evidence type="ECO:0000256" key="6">
    <source>
        <dbReference type="SAM" id="MobiDB-lite"/>
    </source>
</evidence>
<comment type="subcellular location">
    <subcellularLocation>
        <location evidence="1">Nucleus</location>
    </subcellularLocation>
</comment>
<keyword evidence="5" id="KW-0539">Nucleus</keyword>
<dbReference type="AlphaFoldDB" id="A0A8J5EVU9"/>
<evidence type="ECO:0000256" key="5">
    <source>
        <dbReference type="ARBA" id="ARBA00023242"/>
    </source>
</evidence>
<dbReference type="GO" id="GO:0003700">
    <property type="term" value="F:DNA-binding transcription factor activity"/>
    <property type="evidence" value="ECO:0007669"/>
    <property type="project" value="TreeGrafter"/>
</dbReference>
<dbReference type="SMART" id="SM00353">
    <property type="entry name" value="HLH"/>
    <property type="match status" value="1"/>
</dbReference>
<keyword evidence="4" id="KW-0804">Transcription</keyword>
<feature type="region of interest" description="Disordered" evidence="6">
    <location>
        <begin position="1"/>
        <end position="23"/>
    </location>
</feature>
<feature type="compositionally biased region" description="Polar residues" evidence="6">
    <location>
        <begin position="102"/>
        <end position="114"/>
    </location>
</feature>
<dbReference type="PANTHER" id="PTHR12565:SF184">
    <property type="entry name" value="BHLH TRANSCRIPTION FACTOR"/>
    <property type="match status" value="1"/>
</dbReference>
<sequence length="317" mass="35752">MQCLQTPVSHRFSSKWQQQEQPSHHSYSADDLCVQGLNSFDCFSNGLSDLPDHQYPNFEEITSVAVSDSTLRKRKAETSPKSKQDCKIRVKQETGGAKTEFKQQNSSKEASGDSSKTDYIHVRARRGQATDSHSLAERVRRERISQRMKCLQELVPGCSKITGKAGMLDEIINYVQSLQKQVELVEQFLSMKFAAVNPMADIDFLVAREAMSTQLVQINPPELMDQPFLHFNSLQLDPCLGLDMYMDSSDLVADGSPFGSSLNSLHRVEFLQSLQGKDSYPICSSGMDCDAWFYVPNKQKNKIEPFLLHGDIIWSPK</sequence>
<evidence type="ECO:0000256" key="4">
    <source>
        <dbReference type="ARBA" id="ARBA00023163"/>
    </source>
</evidence>
<comment type="caution">
    <text evidence="8">The sequence shown here is derived from an EMBL/GenBank/DDBJ whole genome shotgun (WGS) entry which is preliminary data.</text>
</comment>
<dbReference type="GO" id="GO:0046983">
    <property type="term" value="F:protein dimerization activity"/>
    <property type="evidence" value="ECO:0007669"/>
    <property type="project" value="InterPro"/>
</dbReference>
<dbReference type="InterPro" id="IPR036638">
    <property type="entry name" value="HLH_DNA-bd_sf"/>
</dbReference>
<dbReference type="PANTHER" id="PTHR12565">
    <property type="entry name" value="STEROL REGULATORY ELEMENT-BINDING PROTEIN"/>
    <property type="match status" value="1"/>
</dbReference>
<evidence type="ECO:0000313" key="9">
    <source>
        <dbReference type="Proteomes" id="UP000734854"/>
    </source>
</evidence>
<organism evidence="8 9">
    <name type="scientific">Zingiber officinale</name>
    <name type="common">Ginger</name>
    <name type="synonym">Amomum zingiber</name>
    <dbReference type="NCBI Taxonomy" id="94328"/>
    <lineage>
        <taxon>Eukaryota</taxon>
        <taxon>Viridiplantae</taxon>
        <taxon>Streptophyta</taxon>
        <taxon>Embryophyta</taxon>
        <taxon>Tracheophyta</taxon>
        <taxon>Spermatophyta</taxon>
        <taxon>Magnoliopsida</taxon>
        <taxon>Liliopsida</taxon>
        <taxon>Zingiberales</taxon>
        <taxon>Zingiberaceae</taxon>
        <taxon>Zingiber</taxon>
    </lineage>
</organism>
<dbReference type="Proteomes" id="UP000734854">
    <property type="component" value="Unassembled WGS sequence"/>
</dbReference>
<dbReference type="InterPro" id="IPR011598">
    <property type="entry name" value="bHLH_dom"/>
</dbReference>
<dbReference type="EMBL" id="JACMSC010000018">
    <property type="protein sequence ID" value="KAG6475114.1"/>
    <property type="molecule type" value="Genomic_DNA"/>
</dbReference>
<feature type="compositionally biased region" description="Basic and acidic residues" evidence="6">
    <location>
        <begin position="76"/>
        <end position="92"/>
    </location>
</feature>
<keyword evidence="9" id="KW-1185">Reference proteome</keyword>
<evidence type="ECO:0000256" key="1">
    <source>
        <dbReference type="ARBA" id="ARBA00004123"/>
    </source>
</evidence>
<evidence type="ECO:0000259" key="7">
    <source>
        <dbReference type="PROSITE" id="PS50888"/>
    </source>
</evidence>
<gene>
    <name evidence="8" type="ORF">ZIOFF_064332</name>
</gene>
<feature type="region of interest" description="Disordered" evidence="6">
    <location>
        <begin position="69"/>
        <end position="118"/>
    </location>
</feature>
<feature type="compositionally biased region" description="Polar residues" evidence="6">
    <location>
        <begin position="14"/>
        <end position="23"/>
    </location>
</feature>
<name>A0A8J5EVU9_ZINOF</name>
<keyword evidence="3" id="KW-0805">Transcription regulation</keyword>
<dbReference type="Gene3D" id="4.10.280.10">
    <property type="entry name" value="Helix-loop-helix DNA-binding domain"/>
    <property type="match status" value="1"/>
</dbReference>
<evidence type="ECO:0000256" key="2">
    <source>
        <dbReference type="ARBA" id="ARBA00005510"/>
    </source>
</evidence>
<reference evidence="8 9" key="1">
    <citation type="submission" date="2020-08" db="EMBL/GenBank/DDBJ databases">
        <title>Plant Genome Project.</title>
        <authorList>
            <person name="Zhang R.-G."/>
        </authorList>
    </citation>
    <scope>NUCLEOTIDE SEQUENCE [LARGE SCALE GENOMIC DNA]</scope>
    <source>
        <tissue evidence="8">Rhizome</tissue>
    </source>
</reference>
<dbReference type="InterPro" id="IPR024097">
    <property type="entry name" value="bHLH_ZIP_TF"/>
</dbReference>
<proteinExistence type="inferred from homology"/>